<dbReference type="EMBL" id="JAHRHJ020000006">
    <property type="protein sequence ID" value="KAH9313427.1"/>
    <property type="molecule type" value="Genomic_DNA"/>
</dbReference>
<sequence>MGPLRAIQVTLEEGESSGIKEAVMLLLFLGEWADRLIITLKPWRLFGVLDLPEIVTFQIS</sequence>
<dbReference type="Proteomes" id="UP000824469">
    <property type="component" value="Unassembled WGS sequence"/>
</dbReference>
<organism evidence="1 2">
    <name type="scientific">Taxus chinensis</name>
    <name type="common">Chinese yew</name>
    <name type="synonym">Taxus wallichiana var. chinensis</name>
    <dbReference type="NCBI Taxonomy" id="29808"/>
    <lineage>
        <taxon>Eukaryota</taxon>
        <taxon>Viridiplantae</taxon>
        <taxon>Streptophyta</taxon>
        <taxon>Embryophyta</taxon>
        <taxon>Tracheophyta</taxon>
        <taxon>Spermatophyta</taxon>
        <taxon>Pinopsida</taxon>
        <taxon>Pinidae</taxon>
        <taxon>Conifers II</taxon>
        <taxon>Cupressales</taxon>
        <taxon>Taxaceae</taxon>
        <taxon>Taxus</taxon>
    </lineage>
</organism>
<keyword evidence="2" id="KW-1185">Reference proteome</keyword>
<evidence type="ECO:0000313" key="2">
    <source>
        <dbReference type="Proteomes" id="UP000824469"/>
    </source>
</evidence>
<accession>A0AA38FZ25</accession>
<reference evidence="1 2" key="1">
    <citation type="journal article" date="2021" name="Nat. Plants">
        <title>The Taxus genome provides insights into paclitaxel biosynthesis.</title>
        <authorList>
            <person name="Xiong X."/>
            <person name="Gou J."/>
            <person name="Liao Q."/>
            <person name="Li Y."/>
            <person name="Zhou Q."/>
            <person name="Bi G."/>
            <person name="Li C."/>
            <person name="Du R."/>
            <person name="Wang X."/>
            <person name="Sun T."/>
            <person name="Guo L."/>
            <person name="Liang H."/>
            <person name="Lu P."/>
            <person name="Wu Y."/>
            <person name="Zhang Z."/>
            <person name="Ro D.K."/>
            <person name="Shang Y."/>
            <person name="Huang S."/>
            <person name="Yan J."/>
        </authorList>
    </citation>
    <scope>NUCLEOTIDE SEQUENCE [LARGE SCALE GENOMIC DNA]</scope>
    <source>
        <strain evidence="1">Ta-2019</strain>
    </source>
</reference>
<evidence type="ECO:0000313" key="1">
    <source>
        <dbReference type="EMBL" id="KAH9313427.1"/>
    </source>
</evidence>
<dbReference type="AlphaFoldDB" id="A0AA38FZ25"/>
<name>A0AA38FZ25_TAXCH</name>
<comment type="caution">
    <text evidence="1">The sequence shown here is derived from an EMBL/GenBank/DDBJ whole genome shotgun (WGS) entry which is preliminary data.</text>
</comment>
<proteinExistence type="predicted"/>
<gene>
    <name evidence="1" type="ORF">KI387_044061</name>
</gene>
<protein>
    <submittedName>
        <fullName evidence="1">Uncharacterized protein</fullName>
    </submittedName>
</protein>